<feature type="transmembrane region" description="Helical" evidence="1">
    <location>
        <begin position="20"/>
        <end position="39"/>
    </location>
</feature>
<dbReference type="eggNOG" id="ENOG503399P">
    <property type="taxonomic scope" value="Bacteria"/>
</dbReference>
<dbReference type="Proteomes" id="UP000056090">
    <property type="component" value="Chromosome"/>
</dbReference>
<gene>
    <name evidence="2" type="ORF">EP13_09510</name>
</gene>
<feature type="transmembrane region" description="Helical" evidence="1">
    <location>
        <begin position="118"/>
        <end position="138"/>
    </location>
</feature>
<sequence length="155" mass="18033">MLKLPLKYYDESGRILPPKWLYVQLAFFCLDWVIFIFSLASPSQTDTLLFLFYPQANSLGIALLASLPIVVSLLLLSQRERLWKRNLTGWPRALLPLMLLGISCAFCVVLYHEALVKWQFELFQGIRLLVSIASLYVVSQSRHLRWMVEDWQKGK</sequence>
<keyword evidence="1" id="KW-1133">Transmembrane helix</keyword>
<evidence type="ECO:0008006" key="4">
    <source>
        <dbReference type="Google" id="ProtNLM"/>
    </source>
</evidence>
<accession>A0A075NZE0</accession>
<feature type="transmembrane region" description="Helical" evidence="1">
    <location>
        <begin position="59"/>
        <end position="77"/>
    </location>
</feature>
<reference evidence="2 3" key="1">
    <citation type="submission" date="2014-06" db="EMBL/GenBank/DDBJ databases">
        <title>Genomes of Alteromonas australica, a world apart.</title>
        <authorList>
            <person name="Gonzaga A."/>
            <person name="Lopez-Perez M."/>
            <person name="Rodriguez-Valera F."/>
        </authorList>
    </citation>
    <scope>NUCLEOTIDE SEQUENCE [LARGE SCALE GENOMIC DNA]</scope>
    <source>
        <strain evidence="2 3">H 17</strain>
    </source>
</reference>
<dbReference type="AlphaFoldDB" id="A0A075NZE0"/>
<proteinExistence type="predicted"/>
<dbReference type="RefSeq" id="WP_044057046.1">
    <property type="nucleotide sequence ID" value="NZ_CBCSKJ010000001.1"/>
</dbReference>
<evidence type="ECO:0000313" key="2">
    <source>
        <dbReference type="EMBL" id="AIF98893.1"/>
    </source>
</evidence>
<protein>
    <recommendedName>
        <fullName evidence="4">DUF2919 domain-containing protein</fullName>
    </recommendedName>
</protein>
<evidence type="ECO:0000256" key="1">
    <source>
        <dbReference type="SAM" id="Phobius"/>
    </source>
</evidence>
<keyword evidence="1" id="KW-0472">Membrane</keyword>
<dbReference type="EMBL" id="CP008849">
    <property type="protein sequence ID" value="AIF98893.1"/>
    <property type="molecule type" value="Genomic_DNA"/>
</dbReference>
<keyword evidence="3" id="KW-1185">Reference proteome</keyword>
<name>A0A075NZE0_9ALTE</name>
<dbReference type="InterPro" id="IPR021318">
    <property type="entry name" value="DUF2919"/>
</dbReference>
<organism evidence="2 3">
    <name type="scientific">Alteromonas australica</name>
    <dbReference type="NCBI Taxonomy" id="589873"/>
    <lineage>
        <taxon>Bacteria</taxon>
        <taxon>Pseudomonadati</taxon>
        <taxon>Pseudomonadota</taxon>
        <taxon>Gammaproteobacteria</taxon>
        <taxon>Alteromonadales</taxon>
        <taxon>Alteromonadaceae</taxon>
        <taxon>Alteromonas/Salinimonas group</taxon>
        <taxon>Alteromonas</taxon>
    </lineage>
</organism>
<feature type="transmembrane region" description="Helical" evidence="1">
    <location>
        <begin position="89"/>
        <end position="112"/>
    </location>
</feature>
<dbReference type="Pfam" id="PF11143">
    <property type="entry name" value="DUF2919"/>
    <property type="match status" value="1"/>
</dbReference>
<keyword evidence="1" id="KW-0812">Transmembrane</keyword>
<evidence type="ECO:0000313" key="3">
    <source>
        <dbReference type="Proteomes" id="UP000056090"/>
    </source>
</evidence>
<dbReference type="GeneID" id="78255141"/>
<dbReference type="KEGG" id="aal:EP13_09510"/>